<dbReference type="AlphaFoldDB" id="A0AAE0LMU1"/>
<feature type="compositionally biased region" description="Polar residues" evidence="1">
    <location>
        <begin position="343"/>
        <end position="352"/>
    </location>
</feature>
<name>A0AAE0LMU1_9PEZI</name>
<dbReference type="InterPro" id="IPR003615">
    <property type="entry name" value="HNH_nuc"/>
</dbReference>
<protein>
    <recommendedName>
        <fullName evidence="2">HNH nuclease domain-containing protein</fullName>
    </recommendedName>
</protein>
<dbReference type="GeneID" id="87839535"/>
<feature type="region of interest" description="Disordered" evidence="1">
    <location>
        <begin position="343"/>
        <end position="378"/>
    </location>
</feature>
<gene>
    <name evidence="3" type="ORF">B0H64DRAFT_378473</name>
</gene>
<comment type="caution">
    <text evidence="3">The sequence shown here is derived from an EMBL/GenBank/DDBJ whole genome shotgun (WGS) entry which is preliminary data.</text>
</comment>
<dbReference type="EMBL" id="JAUEPN010000012">
    <property type="protein sequence ID" value="KAK3290675.1"/>
    <property type="molecule type" value="Genomic_DNA"/>
</dbReference>
<evidence type="ECO:0000313" key="3">
    <source>
        <dbReference type="EMBL" id="KAK3290675.1"/>
    </source>
</evidence>
<accession>A0AAE0LMU1</accession>
<dbReference type="RefSeq" id="XP_062654189.1">
    <property type="nucleotide sequence ID" value="XM_062802587.1"/>
</dbReference>
<organism evidence="3 4">
    <name type="scientific">Chaetomium fimeti</name>
    <dbReference type="NCBI Taxonomy" id="1854472"/>
    <lineage>
        <taxon>Eukaryota</taxon>
        <taxon>Fungi</taxon>
        <taxon>Dikarya</taxon>
        <taxon>Ascomycota</taxon>
        <taxon>Pezizomycotina</taxon>
        <taxon>Sordariomycetes</taxon>
        <taxon>Sordariomycetidae</taxon>
        <taxon>Sordariales</taxon>
        <taxon>Chaetomiaceae</taxon>
        <taxon>Chaetomium</taxon>
    </lineage>
</organism>
<evidence type="ECO:0000313" key="4">
    <source>
        <dbReference type="Proteomes" id="UP001278766"/>
    </source>
</evidence>
<dbReference type="Pfam" id="PF13391">
    <property type="entry name" value="HNH_2"/>
    <property type="match status" value="1"/>
</dbReference>
<dbReference type="Proteomes" id="UP001278766">
    <property type="component" value="Unassembled WGS sequence"/>
</dbReference>
<feature type="domain" description="HNH nuclease" evidence="2">
    <location>
        <begin position="139"/>
        <end position="204"/>
    </location>
</feature>
<reference evidence="3" key="2">
    <citation type="submission" date="2023-06" db="EMBL/GenBank/DDBJ databases">
        <authorList>
            <consortium name="Lawrence Berkeley National Laboratory"/>
            <person name="Haridas S."/>
            <person name="Hensen N."/>
            <person name="Bonometti L."/>
            <person name="Westerberg I."/>
            <person name="Brannstrom I.O."/>
            <person name="Guillou S."/>
            <person name="Cros-Aarteil S."/>
            <person name="Calhoun S."/>
            <person name="Kuo A."/>
            <person name="Mondo S."/>
            <person name="Pangilinan J."/>
            <person name="Riley R."/>
            <person name="Labutti K."/>
            <person name="Andreopoulos B."/>
            <person name="Lipzen A."/>
            <person name="Chen C."/>
            <person name="Yanf M."/>
            <person name="Daum C."/>
            <person name="Ng V."/>
            <person name="Clum A."/>
            <person name="Steindorff A."/>
            <person name="Ohm R."/>
            <person name="Martin F."/>
            <person name="Silar P."/>
            <person name="Natvig D."/>
            <person name="Lalanne C."/>
            <person name="Gautier V."/>
            <person name="Ament-Velasquez S.L."/>
            <person name="Kruys A."/>
            <person name="Hutchinson M.I."/>
            <person name="Powell A.J."/>
            <person name="Barry K."/>
            <person name="Miller A.N."/>
            <person name="Grigoriev I.V."/>
            <person name="Debuchy R."/>
            <person name="Gladieux P."/>
            <person name="Thoren M.H."/>
            <person name="Johannesson H."/>
        </authorList>
    </citation>
    <scope>NUCLEOTIDE SEQUENCE</scope>
    <source>
        <strain evidence="3">CBS 168.71</strain>
    </source>
</reference>
<evidence type="ECO:0000256" key="1">
    <source>
        <dbReference type="SAM" id="MobiDB-lite"/>
    </source>
</evidence>
<reference evidence="3" key="1">
    <citation type="journal article" date="2023" name="Mol. Phylogenet. Evol.">
        <title>Genome-scale phylogeny and comparative genomics of the fungal order Sordariales.</title>
        <authorList>
            <person name="Hensen N."/>
            <person name="Bonometti L."/>
            <person name="Westerberg I."/>
            <person name="Brannstrom I.O."/>
            <person name="Guillou S."/>
            <person name="Cros-Aarteil S."/>
            <person name="Calhoun S."/>
            <person name="Haridas S."/>
            <person name="Kuo A."/>
            <person name="Mondo S."/>
            <person name="Pangilinan J."/>
            <person name="Riley R."/>
            <person name="LaButti K."/>
            <person name="Andreopoulos B."/>
            <person name="Lipzen A."/>
            <person name="Chen C."/>
            <person name="Yan M."/>
            <person name="Daum C."/>
            <person name="Ng V."/>
            <person name="Clum A."/>
            <person name="Steindorff A."/>
            <person name="Ohm R.A."/>
            <person name="Martin F."/>
            <person name="Silar P."/>
            <person name="Natvig D.O."/>
            <person name="Lalanne C."/>
            <person name="Gautier V."/>
            <person name="Ament-Velasquez S.L."/>
            <person name="Kruys A."/>
            <person name="Hutchinson M.I."/>
            <person name="Powell A.J."/>
            <person name="Barry K."/>
            <person name="Miller A.N."/>
            <person name="Grigoriev I.V."/>
            <person name="Debuchy R."/>
            <person name="Gladieux P."/>
            <person name="Hiltunen Thoren M."/>
            <person name="Johannesson H."/>
        </authorList>
    </citation>
    <scope>NUCLEOTIDE SEQUENCE</scope>
    <source>
        <strain evidence="3">CBS 168.71</strain>
    </source>
</reference>
<keyword evidence="4" id="KW-1185">Reference proteome</keyword>
<sequence>MTEPSKHPQVYTEKILLEFIEFRHPHYDAPSNILIQFPRTEVVDHQRGVHYGTALVACQIIANNAFSTGSLALDPNGEELVVLDFDDVLTNSYYYFIVAGSYNRDNPYPIVPSFQDWEFPHNQIPDAWPPSTVFPSSACGVTGYPFPVESAHLVPQKQSMWFERNGMRRYADNRLMGGNVDNQANIIPLRSDIHVIFDDRSMAIIPRRSSYTTSVISDRADHYYPHHHNVIVHGLHRNARAYLFARFAWTVLFSMKAFVCQGFDRRIVQISTSDSRSANTYGTVWVQASELYAKYSGGGTQESGPASKSTAKRQKPGDAMDDDDYSVTEEEIINAVYTWKSEAQTRTEQANTEVLGENEGGNEAKPTESRAQSGGGHE</sequence>
<evidence type="ECO:0000259" key="2">
    <source>
        <dbReference type="Pfam" id="PF13391"/>
    </source>
</evidence>
<proteinExistence type="predicted"/>
<feature type="region of interest" description="Disordered" evidence="1">
    <location>
        <begin position="297"/>
        <end position="326"/>
    </location>
</feature>